<accession>A0ABY6FSB3</accession>
<sequence length="68" mass="7361">MGRRAGAGSALPVRRPASSRRQLAAGLLRLFLRAAAVRAAASGRLVEEQEQRQLRLLRLSAPASFHGR</sequence>
<organism evidence="1 2">
    <name type="scientific">Arthrobacter koreensis</name>
    <dbReference type="NCBI Taxonomy" id="199136"/>
    <lineage>
        <taxon>Bacteria</taxon>
        <taxon>Bacillati</taxon>
        <taxon>Actinomycetota</taxon>
        <taxon>Actinomycetes</taxon>
        <taxon>Micrococcales</taxon>
        <taxon>Micrococcaceae</taxon>
        <taxon>Arthrobacter</taxon>
    </lineage>
</organism>
<dbReference type="Proteomes" id="UP001063368">
    <property type="component" value="Chromosome"/>
</dbReference>
<dbReference type="EMBL" id="CP106856">
    <property type="protein sequence ID" value="UYB36115.1"/>
    <property type="molecule type" value="Genomic_DNA"/>
</dbReference>
<keyword evidence="2" id="KW-1185">Reference proteome</keyword>
<dbReference type="RefSeq" id="WP_263127912.1">
    <property type="nucleotide sequence ID" value="NZ_CP106856.1"/>
</dbReference>
<proteinExistence type="predicted"/>
<reference evidence="1" key="1">
    <citation type="submission" date="2022-09" db="EMBL/GenBank/DDBJ databases">
        <authorList>
            <person name="Li D."/>
            <person name="Cheng J."/>
            <person name="Li Y."/>
        </authorList>
    </citation>
    <scope>NUCLEOTIDE SEQUENCE</scope>
    <source>
        <strain evidence="1">DL</strain>
    </source>
</reference>
<evidence type="ECO:0000313" key="2">
    <source>
        <dbReference type="Proteomes" id="UP001063368"/>
    </source>
</evidence>
<evidence type="ECO:0000313" key="1">
    <source>
        <dbReference type="EMBL" id="UYB36115.1"/>
    </source>
</evidence>
<gene>
    <name evidence="1" type="ORF">N9A08_16145</name>
</gene>
<name>A0ABY6FSB3_9MICC</name>
<protein>
    <submittedName>
        <fullName evidence="1">Uncharacterized protein</fullName>
    </submittedName>
</protein>